<accession>A0A7G9YYI9</accession>
<protein>
    <submittedName>
        <fullName evidence="7">UDP-4-amino-4-deoxy-L-arabinose--oxoglutarate aminotransferase</fullName>
        <ecNumber evidence="7">2.6.1.87</ecNumber>
    </submittedName>
</protein>
<name>A0A7G9YYI9_9EURY</name>
<dbReference type="InterPro" id="IPR015424">
    <property type="entry name" value="PyrdxlP-dep_Trfase"/>
</dbReference>
<dbReference type="SUPFAM" id="SSF53383">
    <property type="entry name" value="PLP-dependent transferases"/>
    <property type="match status" value="1"/>
</dbReference>
<dbReference type="PIRSF" id="PIRSF000390">
    <property type="entry name" value="PLP_StrS"/>
    <property type="match status" value="1"/>
</dbReference>
<proteinExistence type="inferred from homology"/>
<comment type="cofactor">
    <cofactor evidence="1">
        <name>pyridoxal 5'-phosphate</name>
        <dbReference type="ChEBI" id="CHEBI:597326"/>
    </cofactor>
</comment>
<dbReference type="InterPro" id="IPR015422">
    <property type="entry name" value="PyrdxlP-dep_Trfase_small"/>
</dbReference>
<dbReference type="AlphaFoldDB" id="A0A7G9YYI9"/>
<comment type="similarity">
    <text evidence="5 6">Belongs to the DegT/DnrJ/EryC1 family.</text>
</comment>
<dbReference type="Pfam" id="PF01041">
    <property type="entry name" value="DegT_DnrJ_EryC1"/>
    <property type="match status" value="1"/>
</dbReference>
<evidence type="ECO:0000256" key="1">
    <source>
        <dbReference type="ARBA" id="ARBA00001933"/>
    </source>
</evidence>
<evidence type="ECO:0000256" key="5">
    <source>
        <dbReference type="ARBA" id="ARBA00037999"/>
    </source>
</evidence>
<dbReference type="EMBL" id="MT631530">
    <property type="protein sequence ID" value="QNO53073.1"/>
    <property type="molecule type" value="Genomic_DNA"/>
</dbReference>
<keyword evidence="4 6" id="KW-0663">Pyridoxal phosphate</keyword>
<reference evidence="7" key="1">
    <citation type="submission" date="2020-06" db="EMBL/GenBank/DDBJ databases">
        <title>Unique genomic features of the anaerobic methanotrophic archaea.</title>
        <authorList>
            <person name="Chadwick G.L."/>
            <person name="Skennerton C.T."/>
            <person name="Laso-Perez R."/>
            <person name="Leu A.O."/>
            <person name="Speth D.R."/>
            <person name="Yu H."/>
            <person name="Morgan-Lang C."/>
            <person name="Hatzenpichler R."/>
            <person name="Goudeau D."/>
            <person name="Malmstrom R."/>
            <person name="Brazelton W.J."/>
            <person name="Woyke T."/>
            <person name="Hallam S.J."/>
            <person name="Tyson G.W."/>
            <person name="Wegener G."/>
            <person name="Boetius A."/>
            <person name="Orphan V."/>
        </authorList>
    </citation>
    <scope>NUCLEOTIDE SEQUENCE</scope>
</reference>
<dbReference type="EC" id="2.6.1.87" evidence="7"/>
<evidence type="ECO:0000256" key="3">
    <source>
        <dbReference type="ARBA" id="ARBA00022679"/>
    </source>
</evidence>
<evidence type="ECO:0000313" key="7">
    <source>
        <dbReference type="EMBL" id="QNO53073.1"/>
    </source>
</evidence>
<dbReference type="PANTHER" id="PTHR30244:SF34">
    <property type="entry name" value="DTDP-4-AMINO-4,6-DIDEOXYGALACTOSE TRANSAMINASE"/>
    <property type="match status" value="1"/>
</dbReference>
<keyword evidence="2 7" id="KW-0032">Aminotransferase</keyword>
<dbReference type="CDD" id="cd00616">
    <property type="entry name" value="AHBA_syn"/>
    <property type="match status" value="1"/>
</dbReference>
<organism evidence="7">
    <name type="scientific">Candidatus Methanophagaceae archaeon ANME-1 ERB6</name>
    <dbReference type="NCBI Taxonomy" id="2759912"/>
    <lineage>
        <taxon>Archaea</taxon>
        <taxon>Methanobacteriati</taxon>
        <taxon>Methanobacteriota</taxon>
        <taxon>Stenosarchaea group</taxon>
        <taxon>Methanomicrobia</taxon>
        <taxon>Candidatus Methanophagales</taxon>
        <taxon>Candidatus Methanophagaceae</taxon>
    </lineage>
</organism>
<dbReference type="InterPro" id="IPR015421">
    <property type="entry name" value="PyrdxlP-dep_Trfase_major"/>
</dbReference>
<dbReference type="GO" id="GO:0099620">
    <property type="term" value="F:UDP-4-amino-4-deoxy-L-arabinose aminotransferase"/>
    <property type="evidence" value="ECO:0007669"/>
    <property type="project" value="UniProtKB-EC"/>
</dbReference>
<dbReference type="PANTHER" id="PTHR30244">
    <property type="entry name" value="TRANSAMINASE"/>
    <property type="match status" value="1"/>
</dbReference>
<evidence type="ECO:0000256" key="4">
    <source>
        <dbReference type="ARBA" id="ARBA00022898"/>
    </source>
</evidence>
<evidence type="ECO:0000256" key="2">
    <source>
        <dbReference type="ARBA" id="ARBA00022576"/>
    </source>
</evidence>
<evidence type="ECO:0000256" key="6">
    <source>
        <dbReference type="RuleBase" id="RU004508"/>
    </source>
</evidence>
<dbReference type="GO" id="GO:0000271">
    <property type="term" value="P:polysaccharide biosynthetic process"/>
    <property type="evidence" value="ECO:0007669"/>
    <property type="project" value="TreeGrafter"/>
</dbReference>
<dbReference type="FunFam" id="3.40.640.10:FF:000090">
    <property type="entry name" value="Pyridoxal phosphate-dependent aminotransferase"/>
    <property type="match status" value="1"/>
</dbReference>
<sequence>MMPKIQISTPVIGEEEKEAVRDVLDSGMLAQGEKVKEFEFLFADFVSVERAVAVSSGTAALHIALKAHGIGDDSQDEVITTPFTFISTANSILFVGGKPVFADISEKDFNINPEDIVEKITNRTRAIIPVHLYGQPAEMKAIMEIAEDHKLIVIEDACQAHGAEYEGKKAGSFATGCFSFYPTKNMTTGEGGMITTNDAKVAELARMIRNHGTGKRQKYEHEILGYNLRMTDISAAMGIAQLKRLVGFTKKRQENAHYLSKRLNKLDGIIIPGIKDKCLHVFHQYTIRVVHPSITRDKLAEALRNKGIKTGIYYPIPIHKQPLYRKLGYKDVLPVAEELSTEVLSLPVHPALKKEDLDYICDAIEEELRF</sequence>
<dbReference type="Gene3D" id="3.90.1150.10">
    <property type="entry name" value="Aspartate Aminotransferase, domain 1"/>
    <property type="match status" value="1"/>
</dbReference>
<keyword evidence="3 7" id="KW-0808">Transferase</keyword>
<dbReference type="InterPro" id="IPR000653">
    <property type="entry name" value="DegT/StrS_aminotransferase"/>
</dbReference>
<dbReference type="Gene3D" id="3.40.640.10">
    <property type="entry name" value="Type I PLP-dependent aspartate aminotransferase-like (Major domain)"/>
    <property type="match status" value="1"/>
</dbReference>
<dbReference type="GO" id="GO:0030170">
    <property type="term" value="F:pyridoxal phosphate binding"/>
    <property type="evidence" value="ECO:0007669"/>
    <property type="project" value="TreeGrafter"/>
</dbReference>
<gene>
    <name evidence="7" type="primary">arnB</name>
    <name evidence="7" type="ORF">GGECLBBC_00012</name>
</gene>